<dbReference type="EMBL" id="MLJW01001405">
    <property type="protein sequence ID" value="OIQ78409.1"/>
    <property type="molecule type" value="Genomic_DNA"/>
</dbReference>
<dbReference type="Pfam" id="PF01557">
    <property type="entry name" value="FAA_hydrolase"/>
    <property type="match status" value="1"/>
</dbReference>
<reference evidence="2" key="1">
    <citation type="submission" date="2016-10" db="EMBL/GenBank/DDBJ databases">
        <title>Sequence of Gallionella enrichment culture.</title>
        <authorList>
            <person name="Poehlein A."/>
            <person name="Muehling M."/>
            <person name="Daniel R."/>
        </authorList>
    </citation>
    <scope>NUCLEOTIDE SEQUENCE</scope>
</reference>
<gene>
    <name evidence="2" type="ORF">GALL_398890</name>
</gene>
<dbReference type="AlphaFoldDB" id="A0A1J5Q3X4"/>
<protein>
    <submittedName>
        <fullName evidence="2">Fumarylacetoacetate (FAA) hydrolase family protein</fullName>
    </submittedName>
</protein>
<sequence length="66" mass="6407">MRAASASTAGLAWDAIEAFCYATAHMTLGPGDVLRTGAPGTSATVRPGATTAISIDGLGTLVGSVA</sequence>
<feature type="domain" description="Fumarylacetoacetase-like C-terminal" evidence="1">
    <location>
        <begin position="5"/>
        <end position="65"/>
    </location>
</feature>
<dbReference type="InterPro" id="IPR011234">
    <property type="entry name" value="Fumarylacetoacetase-like_C"/>
</dbReference>
<evidence type="ECO:0000313" key="2">
    <source>
        <dbReference type="EMBL" id="OIQ78409.1"/>
    </source>
</evidence>
<dbReference type="GO" id="GO:0016787">
    <property type="term" value="F:hydrolase activity"/>
    <property type="evidence" value="ECO:0007669"/>
    <property type="project" value="UniProtKB-KW"/>
</dbReference>
<keyword evidence="2" id="KW-0378">Hydrolase</keyword>
<dbReference type="InterPro" id="IPR036663">
    <property type="entry name" value="Fumarylacetoacetase_C_sf"/>
</dbReference>
<organism evidence="2">
    <name type="scientific">mine drainage metagenome</name>
    <dbReference type="NCBI Taxonomy" id="410659"/>
    <lineage>
        <taxon>unclassified sequences</taxon>
        <taxon>metagenomes</taxon>
        <taxon>ecological metagenomes</taxon>
    </lineage>
</organism>
<evidence type="ECO:0000259" key="1">
    <source>
        <dbReference type="Pfam" id="PF01557"/>
    </source>
</evidence>
<comment type="caution">
    <text evidence="2">The sequence shown here is derived from an EMBL/GenBank/DDBJ whole genome shotgun (WGS) entry which is preliminary data.</text>
</comment>
<accession>A0A1J5Q3X4</accession>
<dbReference type="Gene3D" id="3.90.850.10">
    <property type="entry name" value="Fumarylacetoacetase-like, C-terminal domain"/>
    <property type="match status" value="1"/>
</dbReference>
<proteinExistence type="predicted"/>
<name>A0A1J5Q3X4_9ZZZZ</name>
<dbReference type="SUPFAM" id="SSF56529">
    <property type="entry name" value="FAH"/>
    <property type="match status" value="1"/>
</dbReference>